<dbReference type="SUPFAM" id="SSF56601">
    <property type="entry name" value="beta-lactamase/transpeptidase-like"/>
    <property type="match status" value="1"/>
</dbReference>
<dbReference type="AlphaFoldDB" id="D5BPT1"/>
<dbReference type="Gene3D" id="3.90.1310.10">
    <property type="entry name" value="Penicillin-binding protein 2a (Domain 2)"/>
    <property type="match status" value="1"/>
</dbReference>
<evidence type="ECO:0000256" key="3">
    <source>
        <dbReference type="ARBA" id="ARBA00023136"/>
    </source>
</evidence>
<keyword evidence="4" id="KW-0812">Transmembrane</keyword>
<evidence type="ECO:0000256" key="1">
    <source>
        <dbReference type="ARBA" id="ARBA00004370"/>
    </source>
</evidence>
<keyword evidence="7" id="KW-0132">Cell division</keyword>
<dbReference type="KEGG" id="apb:SAR116_2340"/>
<name>D5BPT1_PUNMI</name>
<comment type="subcellular location">
    <subcellularLocation>
        <location evidence="1">Membrane</location>
    </subcellularLocation>
</comment>
<keyword evidence="8" id="KW-1185">Reference proteome</keyword>
<proteinExistence type="predicted"/>
<accession>D5BPT1</accession>
<dbReference type="GO" id="GO:0005886">
    <property type="term" value="C:plasma membrane"/>
    <property type="evidence" value="ECO:0007669"/>
    <property type="project" value="TreeGrafter"/>
</dbReference>
<keyword evidence="7" id="KW-0131">Cell cycle</keyword>
<keyword evidence="7" id="KW-0808">Transferase</keyword>
<gene>
    <name evidence="7" type="ordered locus">SAR116_2340</name>
</gene>
<evidence type="ECO:0000313" key="8">
    <source>
        <dbReference type="Proteomes" id="UP000007460"/>
    </source>
</evidence>
<evidence type="ECO:0000256" key="4">
    <source>
        <dbReference type="SAM" id="Phobius"/>
    </source>
</evidence>
<evidence type="ECO:0000313" key="7">
    <source>
        <dbReference type="EMBL" id="ADE40583.1"/>
    </source>
</evidence>
<protein>
    <submittedName>
        <fullName evidence="7">Cell division protein FtsI/penicillin-binding protein 2</fullName>
        <ecNumber evidence="7">2.4.1.129</ecNumber>
    </submittedName>
</protein>
<evidence type="ECO:0000259" key="5">
    <source>
        <dbReference type="Pfam" id="PF00905"/>
    </source>
</evidence>
<feature type="transmembrane region" description="Helical" evidence="4">
    <location>
        <begin position="33"/>
        <end position="52"/>
    </location>
</feature>
<keyword evidence="2" id="KW-0645">Protease</keyword>
<feature type="domain" description="Penicillin-binding protein transpeptidase" evidence="5">
    <location>
        <begin position="231"/>
        <end position="533"/>
    </location>
</feature>
<dbReference type="InterPro" id="IPR005311">
    <property type="entry name" value="PBP_dimer"/>
</dbReference>
<dbReference type="GO" id="GO:0004180">
    <property type="term" value="F:carboxypeptidase activity"/>
    <property type="evidence" value="ECO:0007669"/>
    <property type="project" value="UniProtKB-KW"/>
</dbReference>
<dbReference type="PANTHER" id="PTHR30627">
    <property type="entry name" value="PEPTIDOGLYCAN D,D-TRANSPEPTIDASE"/>
    <property type="match status" value="1"/>
</dbReference>
<sequence>MMRGRGFLSNLRNLVLPPRPDPAASRVIAEIRLVLCASVAILAFSVIGFRIFNLSDAGARERMANHLKTSHVERGQIIDRKGRLLATNLPITVLHADPREIMDVTDAATKLAPLIGRHDVASLKTLLSKKTRYVELDRKLTPARHAEILQLGIPGVYFAESTLRVYPRAETAAHILGQVDPEHNGIAGIEKSQDAHLAAGKDIHLSLDVGLQAIIRAEISKQINEFEAIGGAGVLLDTRTGEILAMTSLPDYNPNHFAKASDDARFNRATKGLYEMGSTFKVLNTAIALETGAATPRTEFEVMKPLRVSRFTINDYHPSKKPLNVAEIMVHSSNIGSALMAEEFGASIQKEYMKRLGLLDRLPLELPEIAKPLSPKHWKRAATLTVSYGHGISISPVHLASAVSTASSNGLRIAPTLLKRKTGDEIIKTRVFSEHTAHAVRSIMRLVVSHKEGTGKKARATGYMVGGKTGTAEKVQANGGYNAKANLATFVATFPVHDPRYVIVIMVDEPKGQKQSHGFATGGWVAAPAVRRIVEQISPILGVHPVDEESPSIRQKLMLDFNIGNQEATLASF</sequence>
<keyword evidence="2" id="KW-0378">Hydrolase</keyword>
<dbReference type="PANTHER" id="PTHR30627:SF1">
    <property type="entry name" value="PEPTIDOGLYCAN D,D-TRANSPEPTIDASE FTSI"/>
    <property type="match status" value="1"/>
</dbReference>
<dbReference type="GO" id="GO:0071555">
    <property type="term" value="P:cell wall organization"/>
    <property type="evidence" value="ECO:0007669"/>
    <property type="project" value="TreeGrafter"/>
</dbReference>
<dbReference type="eggNOG" id="COG0768">
    <property type="taxonomic scope" value="Bacteria"/>
</dbReference>
<reference evidence="7 8" key="1">
    <citation type="journal article" date="2010" name="J. Bacteriol.">
        <title>Complete genome sequence of "Candidatus Puniceispirillum marinum" IMCC1322, a representative of the SAR116 clade in the Alphaproteobacteria.</title>
        <authorList>
            <person name="Oh H.M."/>
            <person name="Kwon K.K."/>
            <person name="Kang I."/>
            <person name="Kang S.G."/>
            <person name="Lee J.H."/>
            <person name="Kim S.J."/>
            <person name="Cho J.C."/>
        </authorList>
    </citation>
    <scope>NUCLEOTIDE SEQUENCE [LARGE SCALE GENOMIC DNA]</scope>
    <source>
        <strain evidence="7 8">IMCC1322</strain>
    </source>
</reference>
<dbReference type="STRING" id="488538.SAR116_2340"/>
<organism evidence="7 8">
    <name type="scientific">Puniceispirillum marinum (strain IMCC1322)</name>
    <dbReference type="NCBI Taxonomy" id="488538"/>
    <lineage>
        <taxon>Bacteria</taxon>
        <taxon>Pseudomonadati</taxon>
        <taxon>Pseudomonadota</taxon>
        <taxon>Alphaproteobacteria</taxon>
        <taxon>Candidatus Puniceispirillales</taxon>
        <taxon>Candidatus Puniceispirillaceae</taxon>
        <taxon>Candidatus Puniceispirillum</taxon>
    </lineage>
</organism>
<keyword evidence="7" id="KW-0328">Glycosyltransferase</keyword>
<dbReference type="OrthoDB" id="9789078at2"/>
<evidence type="ECO:0000256" key="2">
    <source>
        <dbReference type="ARBA" id="ARBA00022645"/>
    </source>
</evidence>
<keyword evidence="3 4" id="KW-0472">Membrane</keyword>
<dbReference type="InterPro" id="IPR036138">
    <property type="entry name" value="PBP_dimer_sf"/>
</dbReference>
<dbReference type="GO" id="GO:0016757">
    <property type="term" value="F:glycosyltransferase activity"/>
    <property type="evidence" value="ECO:0007669"/>
    <property type="project" value="UniProtKB-KW"/>
</dbReference>
<dbReference type="Gene3D" id="3.30.450.330">
    <property type="match status" value="1"/>
</dbReference>
<dbReference type="GO" id="GO:0008658">
    <property type="term" value="F:penicillin binding"/>
    <property type="evidence" value="ECO:0007669"/>
    <property type="project" value="InterPro"/>
</dbReference>
<dbReference type="SUPFAM" id="SSF56519">
    <property type="entry name" value="Penicillin binding protein dimerisation domain"/>
    <property type="match status" value="1"/>
</dbReference>
<dbReference type="RefSeq" id="WP_013047210.1">
    <property type="nucleotide sequence ID" value="NC_014010.1"/>
</dbReference>
<dbReference type="EC" id="2.4.1.129" evidence="7"/>
<dbReference type="EMBL" id="CP001751">
    <property type="protein sequence ID" value="ADE40583.1"/>
    <property type="molecule type" value="Genomic_DNA"/>
</dbReference>
<dbReference type="HOGENOM" id="CLU_009289_6_2_5"/>
<dbReference type="Proteomes" id="UP000007460">
    <property type="component" value="Chromosome"/>
</dbReference>
<dbReference type="InterPro" id="IPR050515">
    <property type="entry name" value="Beta-lactam/transpept"/>
</dbReference>
<dbReference type="Pfam" id="PF00905">
    <property type="entry name" value="Transpeptidase"/>
    <property type="match status" value="1"/>
</dbReference>
<dbReference type="InterPro" id="IPR012338">
    <property type="entry name" value="Beta-lactam/transpept-like"/>
</dbReference>
<dbReference type="InterPro" id="IPR001460">
    <property type="entry name" value="PCN-bd_Tpept"/>
</dbReference>
<evidence type="ECO:0000259" key="6">
    <source>
        <dbReference type="Pfam" id="PF03717"/>
    </source>
</evidence>
<keyword evidence="2" id="KW-0121">Carboxypeptidase</keyword>
<dbReference type="GO" id="GO:0051301">
    <property type="term" value="P:cell division"/>
    <property type="evidence" value="ECO:0007669"/>
    <property type="project" value="UniProtKB-KW"/>
</dbReference>
<dbReference type="Gene3D" id="3.40.710.10">
    <property type="entry name" value="DD-peptidase/beta-lactamase superfamily"/>
    <property type="match status" value="1"/>
</dbReference>
<keyword evidence="4" id="KW-1133">Transmembrane helix</keyword>
<dbReference type="Pfam" id="PF03717">
    <property type="entry name" value="PBP_dimer"/>
    <property type="match status" value="1"/>
</dbReference>
<feature type="domain" description="Penicillin-binding protein dimerisation" evidence="6">
    <location>
        <begin position="71"/>
        <end position="182"/>
    </location>
</feature>